<evidence type="ECO:0000313" key="2">
    <source>
        <dbReference type="Proteomes" id="UP000639772"/>
    </source>
</evidence>
<sequence length="63" mass="7362">MVFNLDRFLASSFTNSILAGGNYMYSLEEESVLCKCVHYRYLYLPDLGDAEIQISFEIKWEEV</sequence>
<reference evidence="1 2" key="1">
    <citation type="journal article" date="2020" name="Nat. Food">
        <title>A phased Vanilla planifolia genome enables genetic improvement of flavour and production.</title>
        <authorList>
            <person name="Hasing T."/>
            <person name="Tang H."/>
            <person name="Brym M."/>
            <person name="Khazi F."/>
            <person name="Huang T."/>
            <person name="Chambers A.H."/>
        </authorList>
    </citation>
    <scope>NUCLEOTIDE SEQUENCE [LARGE SCALE GENOMIC DNA]</scope>
    <source>
        <tissue evidence="1">Leaf</tissue>
    </source>
</reference>
<dbReference type="Proteomes" id="UP000639772">
    <property type="component" value="Unassembled WGS sequence"/>
</dbReference>
<gene>
    <name evidence="1" type="ORF">HPP92_025470</name>
</gene>
<protein>
    <submittedName>
        <fullName evidence="1">Uncharacterized protein</fullName>
    </submittedName>
</protein>
<dbReference type="AlphaFoldDB" id="A0A835UCD3"/>
<evidence type="ECO:0000313" key="1">
    <source>
        <dbReference type="EMBL" id="KAG0454166.1"/>
    </source>
</evidence>
<comment type="caution">
    <text evidence="1">The sequence shown here is derived from an EMBL/GenBank/DDBJ whole genome shotgun (WGS) entry which is preliminary data.</text>
</comment>
<accession>A0A835UCD3</accession>
<proteinExistence type="predicted"/>
<dbReference type="EMBL" id="JADCNM010000014">
    <property type="protein sequence ID" value="KAG0454166.1"/>
    <property type="molecule type" value="Genomic_DNA"/>
</dbReference>
<name>A0A835UCD3_VANPL</name>
<organism evidence="1 2">
    <name type="scientific">Vanilla planifolia</name>
    <name type="common">Vanilla</name>
    <dbReference type="NCBI Taxonomy" id="51239"/>
    <lineage>
        <taxon>Eukaryota</taxon>
        <taxon>Viridiplantae</taxon>
        <taxon>Streptophyta</taxon>
        <taxon>Embryophyta</taxon>
        <taxon>Tracheophyta</taxon>
        <taxon>Spermatophyta</taxon>
        <taxon>Magnoliopsida</taxon>
        <taxon>Liliopsida</taxon>
        <taxon>Asparagales</taxon>
        <taxon>Orchidaceae</taxon>
        <taxon>Vanilloideae</taxon>
        <taxon>Vanilleae</taxon>
        <taxon>Vanilla</taxon>
    </lineage>
</organism>